<dbReference type="SUPFAM" id="SSF51726">
    <property type="entry name" value="UROD/MetE-like"/>
    <property type="match status" value="1"/>
</dbReference>
<dbReference type="Proteomes" id="UP000310108">
    <property type="component" value="Unassembled WGS sequence"/>
</dbReference>
<dbReference type="OrthoDB" id="7772923at2759"/>
<evidence type="ECO:0008006" key="3">
    <source>
        <dbReference type="Google" id="ProtNLM"/>
    </source>
</evidence>
<dbReference type="PANTHER" id="PTHR43844:SF2">
    <property type="entry name" value="SYNTHASE, VITAMIN-B12 INDEPENDENT, PUTATIVE (AFU_ORTHOLOGUE AFUA_3G12060)-RELATED"/>
    <property type="match status" value="1"/>
</dbReference>
<keyword evidence="2" id="KW-1185">Reference proteome</keyword>
<dbReference type="EMBL" id="PJEX01000123">
    <property type="protein sequence ID" value="TKW54771.1"/>
    <property type="molecule type" value="Genomic_DNA"/>
</dbReference>
<comment type="caution">
    <text evidence="1">The sequence shown here is derived from an EMBL/GenBank/DDBJ whole genome shotgun (WGS) entry which is preliminary data.</text>
</comment>
<dbReference type="PANTHER" id="PTHR43844">
    <property type="entry name" value="METHIONINE SYNTHASE"/>
    <property type="match status" value="1"/>
</dbReference>
<organism evidence="1 2">
    <name type="scientific">Colletotrichum tanaceti</name>
    <dbReference type="NCBI Taxonomy" id="1306861"/>
    <lineage>
        <taxon>Eukaryota</taxon>
        <taxon>Fungi</taxon>
        <taxon>Dikarya</taxon>
        <taxon>Ascomycota</taxon>
        <taxon>Pezizomycotina</taxon>
        <taxon>Sordariomycetes</taxon>
        <taxon>Hypocreomycetidae</taxon>
        <taxon>Glomerellales</taxon>
        <taxon>Glomerellaceae</taxon>
        <taxon>Colletotrichum</taxon>
        <taxon>Colletotrichum destructivum species complex</taxon>
    </lineage>
</organism>
<accession>A0A4U6XGE4</accession>
<protein>
    <recommendedName>
        <fullName evidence="3">Cobalamin-independent methionine synthase MetE C-terminal/archaeal domain-containing protein</fullName>
    </recommendedName>
</protein>
<reference evidence="1 2" key="1">
    <citation type="journal article" date="2019" name="PLoS ONE">
        <title>Comparative genome analysis indicates high evolutionary potential of pathogenicity genes in Colletotrichum tanaceti.</title>
        <authorList>
            <person name="Lelwala R.V."/>
            <person name="Korhonen P.K."/>
            <person name="Young N.D."/>
            <person name="Scott J.B."/>
            <person name="Ades P.A."/>
            <person name="Gasser R.B."/>
            <person name="Taylor P.W.J."/>
        </authorList>
    </citation>
    <scope>NUCLEOTIDE SEQUENCE [LARGE SCALE GENOMIC DNA]</scope>
    <source>
        <strain evidence="1">BRIP57314</strain>
    </source>
</reference>
<evidence type="ECO:0000313" key="2">
    <source>
        <dbReference type="Proteomes" id="UP000310108"/>
    </source>
</evidence>
<dbReference type="InterPro" id="IPR038071">
    <property type="entry name" value="UROD/MetE-like_sf"/>
</dbReference>
<evidence type="ECO:0000313" key="1">
    <source>
        <dbReference type="EMBL" id="TKW54771.1"/>
    </source>
</evidence>
<gene>
    <name evidence="1" type="primary">yxjG</name>
    <name evidence="1" type="ORF">CTA1_12204</name>
</gene>
<sequence>MRPRCPSKMQFLALTTQKEIMAAKPRQKPPFRAEHVCSLLRPKALSKKRAAEIAANEELNRLEEEGVRAIVKTQQDLGFRAVDDGKYRRHQFCGRFFSGLQGFEEVDAPSWDIFRSYVPDVAAFVKSDHEPGESIVCTDKIKHTGIAKLREWEFLKSNMPPGRGDYGGVASRLFNDIDAATYFLGYDTDRAGGFEPIRALPAHKSIVLGVITFKFAELEDLETLRERVFQAAEFVAEGAGQTREQALLRIGISPQCGFASHHLDNSILHEDMVNKLELVRWLAGSIWPSEP</sequence>
<name>A0A4U6XGE4_9PEZI</name>
<dbReference type="AlphaFoldDB" id="A0A4U6XGE4"/>
<proteinExistence type="predicted"/>
<dbReference type="Gene3D" id="3.20.20.210">
    <property type="match status" value="2"/>
</dbReference>
<dbReference type="STRING" id="1306861.A0A4U6XGE4"/>